<name>A0A915ITW7_ROMCU</name>
<organism evidence="1 2">
    <name type="scientific">Romanomermis culicivorax</name>
    <name type="common">Nematode worm</name>
    <dbReference type="NCBI Taxonomy" id="13658"/>
    <lineage>
        <taxon>Eukaryota</taxon>
        <taxon>Metazoa</taxon>
        <taxon>Ecdysozoa</taxon>
        <taxon>Nematoda</taxon>
        <taxon>Enoplea</taxon>
        <taxon>Dorylaimia</taxon>
        <taxon>Mermithida</taxon>
        <taxon>Mermithoidea</taxon>
        <taxon>Mermithidae</taxon>
        <taxon>Romanomermis</taxon>
    </lineage>
</organism>
<protein>
    <submittedName>
        <fullName evidence="2">Uncharacterized protein</fullName>
    </submittedName>
</protein>
<dbReference type="Proteomes" id="UP000887565">
    <property type="component" value="Unplaced"/>
</dbReference>
<accession>A0A915ITW7</accession>
<reference evidence="2" key="1">
    <citation type="submission" date="2022-11" db="UniProtKB">
        <authorList>
            <consortium name="WormBaseParasite"/>
        </authorList>
    </citation>
    <scope>IDENTIFICATION</scope>
</reference>
<evidence type="ECO:0000313" key="2">
    <source>
        <dbReference type="WBParaSite" id="nRc.2.0.1.t17267-RA"/>
    </source>
</evidence>
<dbReference type="WBParaSite" id="nRc.2.0.1.t17267-RA">
    <property type="protein sequence ID" value="nRc.2.0.1.t17267-RA"/>
    <property type="gene ID" value="nRc.2.0.1.g17267"/>
</dbReference>
<dbReference type="AlphaFoldDB" id="A0A915ITW7"/>
<sequence>MLSKPYLNGVQLFVDKNIHDMLQLPLAEKHFPKGALCHLARTFEIFLVIFFCAPSPEECGNDSKL</sequence>
<evidence type="ECO:0000313" key="1">
    <source>
        <dbReference type="Proteomes" id="UP000887565"/>
    </source>
</evidence>
<proteinExistence type="predicted"/>
<keyword evidence="1" id="KW-1185">Reference proteome</keyword>